<dbReference type="Pfam" id="PF03747">
    <property type="entry name" value="ADP_ribosyl_GH"/>
    <property type="match status" value="1"/>
</dbReference>
<feature type="binding site" evidence="1">
    <location>
        <position position="316"/>
    </location>
    <ligand>
        <name>Mg(2+)</name>
        <dbReference type="ChEBI" id="CHEBI:18420"/>
        <label>1</label>
    </ligand>
</feature>
<dbReference type="STRING" id="1313296.SAMN05661091_5577"/>
<dbReference type="PANTHER" id="PTHR16222:SF12">
    <property type="entry name" value="ADP-RIBOSYLGLYCOHYDROLASE-RELATED"/>
    <property type="match status" value="1"/>
</dbReference>
<proteinExistence type="predicted"/>
<dbReference type="GO" id="GO:0016787">
    <property type="term" value="F:hydrolase activity"/>
    <property type="evidence" value="ECO:0007669"/>
    <property type="project" value="UniProtKB-KW"/>
</dbReference>
<protein>
    <submittedName>
        <fullName evidence="3">ADP-ribosylglycohydrolase</fullName>
    </submittedName>
</protein>
<evidence type="ECO:0000256" key="2">
    <source>
        <dbReference type="SAM" id="Coils"/>
    </source>
</evidence>
<keyword evidence="1" id="KW-0479">Metal-binding</keyword>
<dbReference type="SUPFAM" id="SSF101478">
    <property type="entry name" value="ADP-ribosylglycohydrolase"/>
    <property type="match status" value="1"/>
</dbReference>
<keyword evidence="2" id="KW-0175">Coiled coil</keyword>
<keyword evidence="1" id="KW-0460">Magnesium</keyword>
<feature type="binding site" evidence="1">
    <location>
        <position position="69"/>
    </location>
    <ligand>
        <name>Mg(2+)</name>
        <dbReference type="ChEBI" id="CHEBI:18420"/>
        <label>1</label>
    </ligand>
</feature>
<dbReference type="Gene3D" id="1.10.4080.10">
    <property type="entry name" value="ADP-ribosylation/Crystallin J1"/>
    <property type="match status" value="1"/>
</dbReference>
<organism evidence="3 4">
    <name type="scientific">Paenibacillus uliginis N3/975</name>
    <dbReference type="NCBI Taxonomy" id="1313296"/>
    <lineage>
        <taxon>Bacteria</taxon>
        <taxon>Bacillati</taxon>
        <taxon>Bacillota</taxon>
        <taxon>Bacilli</taxon>
        <taxon>Bacillales</taxon>
        <taxon>Paenibacillaceae</taxon>
        <taxon>Paenibacillus</taxon>
    </lineage>
</organism>
<dbReference type="InterPro" id="IPR005502">
    <property type="entry name" value="Ribosyl_crysJ1"/>
</dbReference>
<dbReference type="RefSeq" id="WP_208916167.1">
    <property type="nucleotide sequence ID" value="NZ_LT840184.1"/>
</dbReference>
<evidence type="ECO:0000313" key="4">
    <source>
        <dbReference type="Proteomes" id="UP000192940"/>
    </source>
</evidence>
<keyword evidence="3" id="KW-0378">Hydrolase</keyword>
<sequence>MTSFRDRVRGVVISTALGDAMGAPIEKLTYGEIKSKYGRVESLITRWHKMDLHADARLGRVRGDGIVTDDTLMTIALMNVYLTEGRHLDAYDMGNEFVKEIAFRKTFVPELNQETFIIDRLFYPEKYIFMRHVLANCDPREGGIGNMVNCGAAMYIAPIGIVNAGHPKAAYDEAILFAMGHQSSYGLEAAGVLAACVAKAFELGVTVDDIVDTAISLAKDGTKAAIHELTEAARKLRQERDDMDKVINVFQSIMMKYSPMGDDVSRHIDKVGIPSHHYTPSRLWSIEELPMALAFMVLNEGEYYRSILDGVNSGRDTDSIGVMIGVILGAMYGSEVIHKEDIEQLNKVNRLDLCTIADRFSEVAAKIIEDDLRINEARLSMISS</sequence>
<name>A0A1X7HTV0_9BACL</name>
<dbReference type="InterPro" id="IPR036705">
    <property type="entry name" value="Ribosyl_crysJ1_sf"/>
</dbReference>
<dbReference type="PANTHER" id="PTHR16222">
    <property type="entry name" value="ADP-RIBOSYLGLYCOHYDROLASE"/>
    <property type="match status" value="1"/>
</dbReference>
<dbReference type="InterPro" id="IPR050792">
    <property type="entry name" value="ADP-ribosylglycohydrolase"/>
</dbReference>
<dbReference type="EMBL" id="LT840184">
    <property type="protein sequence ID" value="SMF91805.1"/>
    <property type="molecule type" value="Genomic_DNA"/>
</dbReference>
<feature type="binding site" evidence="1">
    <location>
        <position position="319"/>
    </location>
    <ligand>
        <name>Mg(2+)</name>
        <dbReference type="ChEBI" id="CHEBI:18420"/>
        <label>1</label>
    </ligand>
</feature>
<reference evidence="3 4" key="1">
    <citation type="submission" date="2017-04" db="EMBL/GenBank/DDBJ databases">
        <authorList>
            <person name="Afonso C.L."/>
            <person name="Miller P.J."/>
            <person name="Scott M.A."/>
            <person name="Spackman E."/>
            <person name="Goraichik I."/>
            <person name="Dimitrov K.M."/>
            <person name="Suarez D.L."/>
            <person name="Swayne D.E."/>
        </authorList>
    </citation>
    <scope>NUCLEOTIDE SEQUENCE [LARGE SCALE GENOMIC DNA]</scope>
    <source>
        <strain evidence="3 4">N3/975</strain>
    </source>
</reference>
<accession>A0A1X7HTV0</accession>
<evidence type="ECO:0000256" key="1">
    <source>
        <dbReference type="PIRSR" id="PIRSR605502-1"/>
    </source>
</evidence>
<dbReference type="GO" id="GO:0046872">
    <property type="term" value="F:metal ion binding"/>
    <property type="evidence" value="ECO:0007669"/>
    <property type="project" value="UniProtKB-KW"/>
</dbReference>
<dbReference type="Proteomes" id="UP000192940">
    <property type="component" value="Chromosome I"/>
</dbReference>
<feature type="binding site" evidence="1">
    <location>
        <position position="318"/>
    </location>
    <ligand>
        <name>Mg(2+)</name>
        <dbReference type="ChEBI" id="CHEBI:18420"/>
        <label>1</label>
    </ligand>
</feature>
<feature type="binding site" evidence="1">
    <location>
        <position position="68"/>
    </location>
    <ligand>
        <name>Mg(2+)</name>
        <dbReference type="ChEBI" id="CHEBI:18420"/>
        <label>1</label>
    </ligand>
</feature>
<feature type="coiled-coil region" evidence="2">
    <location>
        <begin position="219"/>
        <end position="246"/>
    </location>
</feature>
<keyword evidence="4" id="KW-1185">Reference proteome</keyword>
<evidence type="ECO:0000313" key="3">
    <source>
        <dbReference type="EMBL" id="SMF91805.1"/>
    </source>
</evidence>
<comment type="cofactor">
    <cofactor evidence="1">
        <name>Mg(2+)</name>
        <dbReference type="ChEBI" id="CHEBI:18420"/>
    </cofactor>
    <text evidence="1">Binds 2 magnesium ions per subunit.</text>
</comment>
<dbReference type="AlphaFoldDB" id="A0A1X7HTV0"/>
<gene>
    <name evidence="3" type="ORF">SAMN05661091_5577</name>
</gene>
<feature type="binding site" evidence="1">
    <location>
        <position position="70"/>
    </location>
    <ligand>
        <name>Mg(2+)</name>
        <dbReference type="ChEBI" id="CHEBI:18420"/>
        <label>1</label>
    </ligand>
</feature>